<sequence>MTDIDAHDSPRSREVFRWGACFACVLALHGGVAWALMNQEEAADVYEGNTLNLELAAMPDQVSPSNALASGEPQEAVEEQQAVHAEKPEEKVEKEDEKPPTEVPPSEDPQKYIAPLEAAEVTLPTAEPPKKVVETQQPVEERERREETARTSSMGNPQTPQWRARLAAHLQRFKRYPNDGARATGTTQIEFAVDRAGKLVHAKVLKGSGSDALDKAAIEMLRRAEPLPVPPSNIDEAQLKMLVPVKFTLPK</sequence>
<feature type="transmembrane region" description="Helical" evidence="11">
    <location>
        <begin position="15"/>
        <end position="37"/>
    </location>
</feature>
<dbReference type="NCBIfam" id="TIGR01352">
    <property type="entry name" value="tonB_Cterm"/>
    <property type="match status" value="1"/>
</dbReference>
<comment type="subcellular location">
    <subcellularLocation>
        <location evidence="1">Cell inner membrane</location>
        <topology evidence="1">Single-pass membrane protein</topology>
        <orientation evidence="1">Periplasmic side</orientation>
    </subcellularLocation>
</comment>
<dbReference type="Gene3D" id="3.30.1150.10">
    <property type="match status" value="1"/>
</dbReference>
<dbReference type="Proteomes" id="UP000236884">
    <property type="component" value="Chromosome"/>
</dbReference>
<dbReference type="GO" id="GO:0098797">
    <property type="term" value="C:plasma membrane protein complex"/>
    <property type="evidence" value="ECO:0007669"/>
    <property type="project" value="TreeGrafter"/>
</dbReference>
<keyword evidence="9 11" id="KW-0472">Membrane</keyword>
<feature type="compositionally biased region" description="Basic and acidic residues" evidence="10">
    <location>
        <begin position="128"/>
        <end position="149"/>
    </location>
</feature>
<feature type="domain" description="TonB C-terminal" evidence="12">
    <location>
        <begin position="161"/>
        <end position="251"/>
    </location>
</feature>
<keyword evidence="7" id="KW-0653">Protein transport</keyword>
<protein>
    <submittedName>
        <fullName evidence="13">Gram-negative bacterial tonB protein</fullName>
    </submittedName>
</protein>
<dbReference type="OrthoDB" id="8215632at2"/>
<evidence type="ECO:0000313" key="13">
    <source>
        <dbReference type="EMBL" id="BAT61418.1"/>
    </source>
</evidence>
<evidence type="ECO:0000256" key="2">
    <source>
        <dbReference type="ARBA" id="ARBA00006555"/>
    </source>
</evidence>
<dbReference type="KEGG" id="vgo:GJW-30_1_03975"/>
<dbReference type="EMBL" id="AP014946">
    <property type="protein sequence ID" value="BAT61418.1"/>
    <property type="molecule type" value="Genomic_DNA"/>
</dbReference>
<evidence type="ECO:0000256" key="4">
    <source>
        <dbReference type="ARBA" id="ARBA00022475"/>
    </source>
</evidence>
<dbReference type="PANTHER" id="PTHR33446">
    <property type="entry name" value="PROTEIN TONB-RELATED"/>
    <property type="match status" value="1"/>
</dbReference>
<feature type="compositionally biased region" description="Polar residues" evidence="10">
    <location>
        <begin position="150"/>
        <end position="159"/>
    </location>
</feature>
<dbReference type="GO" id="GO:0015031">
    <property type="term" value="P:protein transport"/>
    <property type="evidence" value="ECO:0007669"/>
    <property type="project" value="UniProtKB-KW"/>
</dbReference>
<evidence type="ECO:0000256" key="3">
    <source>
        <dbReference type="ARBA" id="ARBA00022448"/>
    </source>
</evidence>
<name>A0A0S3PZQ2_9BRAD</name>
<evidence type="ECO:0000313" key="14">
    <source>
        <dbReference type="Proteomes" id="UP000236884"/>
    </source>
</evidence>
<dbReference type="PROSITE" id="PS52015">
    <property type="entry name" value="TONB_CTD"/>
    <property type="match status" value="1"/>
</dbReference>
<dbReference type="Pfam" id="PF03544">
    <property type="entry name" value="TonB_C"/>
    <property type="match status" value="1"/>
</dbReference>
<dbReference type="PANTHER" id="PTHR33446:SF2">
    <property type="entry name" value="PROTEIN TONB"/>
    <property type="match status" value="1"/>
</dbReference>
<accession>A0A0S3PZQ2</accession>
<dbReference type="InterPro" id="IPR006260">
    <property type="entry name" value="TonB/TolA_C"/>
</dbReference>
<dbReference type="InterPro" id="IPR051045">
    <property type="entry name" value="TonB-dependent_transducer"/>
</dbReference>
<evidence type="ECO:0000256" key="10">
    <source>
        <dbReference type="SAM" id="MobiDB-lite"/>
    </source>
</evidence>
<reference evidence="13 14" key="1">
    <citation type="submission" date="2015-08" db="EMBL/GenBank/DDBJ databases">
        <title>Investigation of the bacterial diversity of lava forest soil.</title>
        <authorList>
            <person name="Lee J.S."/>
        </authorList>
    </citation>
    <scope>NUCLEOTIDE SEQUENCE [LARGE SCALE GENOMIC DNA]</scope>
    <source>
        <strain evidence="13 14">GJW-30</strain>
    </source>
</reference>
<dbReference type="SUPFAM" id="SSF74653">
    <property type="entry name" value="TolA/TonB C-terminal domain"/>
    <property type="match status" value="1"/>
</dbReference>
<evidence type="ECO:0000256" key="8">
    <source>
        <dbReference type="ARBA" id="ARBA00022989"/>
    </source>
</evidence>
<evidence type="ECO:0000256" key="5">
    <source>
        <dbReference type="ARBA" id="ARBA00022519"/>
    </source>
</evidence>
<dbReference type="InterPro" id="IPR037682">
    <property type="entry name" value="TonB_C"/>
</dbReference>
<comment type="similarity">
    <text evidence="2">Belongs to the TonB family.</text>
</comment>
<evidence type="ECO:0000256" key="1">
    <source>
        <dbReference type="ARBA" id="ARBA00004383"/>
    </source>
</evidence>
<feature type="region of interest" description="Disordered" evidence="10">
    <location>
        <begin position="63"/>
        <end position="159"/>
    </location>
</feature>
<keyword evidence="8 11" id="KW-1133">Transmembrane helix</keyword>
<evidence type="ECO:0000256" key="11">
    <source>
        <dbReference type="SAM" id="Phobius"/>
    </source>
</evidence>
<organism evidence="13 14">
    <name type="scientific">Variibacter gotjawalensis</name>
    <dbReference type="NCBI Taxonomy" id="1333996"/>
    <lineage>
        <taxon>Bacteria</taxon>
        <taxon>Pseudomonadati</taxon>
        <taxon>Pseudomonadota</taxon>
        <taxon>Alphaproteobacteria</taxon>
        <taxon>Hyphomicrobiales</taxon>
        <taxon>Nitrobacteraceae</taxon>
        <taxon>Variibacter</taxon>
    </lineage>
</organism>
<evidence type="ECO:0000259" key="12">
    <source>
        <dbReference type="PROSITE" id="PS52015"/>
    </source>
</evidence>
<keyword evidence="5" id="KW-0997">Cell inner membrane</keyword>
<gene>
    <name evidence="13" type="ORF">GJW-30_1_03975</name>
</gene>
<evidence type="ECO:0000256" key="7">
    <source>
        <dbReference type="ARBA" id="ARBA00022927"/>
    </source>
</evidence>
<keyword evidence="3" id="KW-0813">Transport</keyword>
<keyword evidence="6 11" id="KW-0812">Transmembrane</keyword>
<evidence type="ECO:0000256" key="9">
    <source>
        <dbReference type="ARBA" id="ARBA00023136"/>
    </source>
</evidence>
<dbReference type="AlphaFoldDB" id="A0A0S3PZQ2"/>
<keyword evidence="14" id="KW-1185">Reference proteome</keyword>
<dbReference type="GO" id="GO:0031992">
    <property type="term" value="F:energy transducer activity"/>
    <property type="evidence" value="ECO:0007669"/>
    <property type="project" value="TreeGrafter"/>
</dbReference>
<proteinExistence type="inferred from homology"/>
<dbReference type="GO" id="GO:0055085">
    <property type="term" value="P:transmembrane transport"/>
    <property type="evidence" value="ECO:0007669"/>
    <property type="project" value="InterPro"/>
</dbReference>
<dbReference type="RefSeq" id="WP_096358119.1">
    <property type="nucleotide sequence ID" value="NZ_AP014946.1"/>
</dbReference>
<evidence type="ECO:0000256" key="6">
    <source>
        <dbReference type="ARBA" id="ARBA00022692"/>
    </source>
</evidence>
<feature type="compositionally biased region" description="Basic and acidic residues" evidence="10">
    <location>
        <begin position="84"/>
        <end position="100"/>
    </location>
</feature>
<keyword evidence="4" id="KW-1003">Cell membrane</keyword>